<dbReference type="Pfam" id="PF07498">
    <property type="entry name" value="Rho_N"/>
    <property type="match status" value="1"/>
</dbReference>
<evidence type="ECO:0000259" key="2">
    <source>
        <dbReference type="Pfam" id="PF07498"/>
    </source>
</evidence>
<evidence type="ECO:0000313" key="3">
    <source>
        <dbReference type="EMBL" id="MVZ62541.1"/>
    </source>
</evidence>
<dbReference type="Pfam" id="PF23855">
    <property type="entry name" value="DUF7218"/>
    <property type="match status" value="1"/>
</dbReference>
<dbReference type="OrthoDB" id="215254at2"/>
<feature type="domain" description="Rho termination factor-like N-terminal" evidence="2">
    <location>
        <begin position="55"/>
        <end position="81"/>
    </location>
</feature>
<name>A0A6N8L211_9SPHI</name>
<proteinExistence type="predicted"/>
<keyword evidence="4" id="KW-1185">Reference proteome</keyword>
<evidence type="ECO:0000256" key="1">
    <source>
        <dbReference type="SAM" id="MobiDB-lite"/>
    </source>
</evidence>
<gene>
    <name evidence="3" type="ORF">GQF63_10940</name>
</gene>
<protein>
    <submittedName>
        <fullName evidence="3">Rho termination factor</fullName>
    </submittedName>
</protein>
<feature type="compositionally biased region" description="Basic and acidic residues" evidence="1">
    <location>
        <begin position="42"/>
        <end position="54"/>
    </location>
</feature>
<accession>A0A6N8L211</accession>
<reference evidence="3 4" key="1">
    <citation type="submission" date="2019-12" db="EMBL/GenBank/DDBJ databases">
        <authorList>
            <person name="Dong K."/>
        </authorList>
    </citation>
    <scope>NUCLEOTIDE SEQUENCE [LARGE SCALE GENOMIC DNA]</scope>
    <source>
        <strain evidence="3 4">JCM 31225</strain>
    </source>
</reference>
<feature type="region of interest" description="Disordered" evidence="1">
    <location>
        <begin position="19"/>
        <end position="54"/>
    </location>
</feature>
<dbReference type="InterPro" id="IPR055642">
    <property type="entry name" value="DUF7218"/>
</dbReference>
<dbReference type="RefSeq" id="WP_160369270.1">
    <property type="nucleotide sequence ID" value="NZ_WSQA01000007.1"/>
</dbReference>
<evidence type="ECO:0000313" key="4">
    <source>
        <dbReference type="Proteomes" id="UP000435036"/>
    </source>
</evidence>
<comment type="caution">
    <text evidence="3">The sequence shown here is derived from an EMBL/GenBank/DDBJ whole genome shotgun (WGS) entry which is preliminary data.</text>
</comment>
<dbReference type="AlphaFoldDB" id="A0A6N8L211"/>
<organism evidence="3 4">
    <name type="scientific">Sphingobacterium humi</name>
    <dbReference type="NCBI Taxonomy" id="1796905"/>
    <lineage>
        <taxon>Bacteria</taxon>
        <taxon>Pseudomonadati</taxon>
        <taxon>Bacteroidota</taxon>
        <taxon>Sphingobacteriia</taxon>
        <taxon>Sphingobacteriales</taxon>
        <taxon>Sphingobacteriaceae</taxon>
        <taxon>Sphingobacterium</taxon>
    </lineage>
</organism>
<dbReference type="GO" id="GO:0006353">
    <property type="term" value="P:DNA-templated transcription termination"/>
    <property type="evidence" value="ECO:0007669"/>
    <property type="project" value="InterPro"/>
</dbReference>
<dbReference type="InterPro" id="IPR011112">
    <property type="entry name" value="Rho-like_N"/>
</dbReference>
<feature type="compositionally biased region" description="Basic and acidic residues" evidence="1">
    <location>
        <begin position="19"/>
        <end position="29"/>
    </location>
</feature>
<dbReference type="Proteomes" id="UP000435036">
    <property type="component" value="Unassembled WGS sequence"/>
</dbReference>
<dbReference type="EMBL" id="WSQA01000007">
    <property type="protein sequence ID" value="MVZ62541.1"/>
    <property type="molecule type" value="Genomic_DNA"/>
</dbReference>
<sequence length="82" mass="9097">MPQSKNPSIKKEDTYKALKKEGMSDEKAARISNAQAAGTIDHNSKKLDERDKGSLMEEAKTIGIKGRSKMTKAELINAIRQH</sequence>